<evidence type="ECO:0000256" key="1">
    <source>
        <dbReference type="SAM" id="MobiDB-lite"/>
    </source>
</evidence>
<protein>
    <submittedName>
        <fullName evidence="2">Uncharacterized protein</fullName>
    </submittedName>
</protein>
<dbReference type="EMBL" id="CP015057">
    <property type="protein sequence ID" value="QGN15831.1"/>
    <property type="molecule type" value="Genomic_DNA"/>
</dbReference>
<feature type="compositionally biased region" description="Low complexity" evidence="1">
    <location>
        <begin position="63"/>
        <end position="77"/>
    </location>
</feature>
<sequence>MSLSTFIKVDDPVKSASVSYAFSHGANSPSNSILSLDESQIINVSASTFSAKPTHSVVLAPSSVSGSGAVSGSADASIVPSSNPNGTSLPSSLITDTTTSLASAAASGAASSVTLTSTATSSSKNSSASGSKNSSSTSKNGAAAGAVAGPWKPAFAFSLLCLVPAAAALI</sequence>
<accession>A0ABX6EVJ4</accession>
<reference evidence="2 3" key="2">
    <citation type="submission" date="2019-11" db="EMBL/GenBank/DDBJ databases">
        <authorList>
            <person name="Lu H."/>
        </authorList>
    </citation>
    <scope>NUCLEOTIDE SEQUENCE [LARGE SCALE GENOMIC DNA]</scope>
    <source>
        <strain evidence="2 3">FIM1</strain>
    </source>
</reference>
<feature type="region of interest" description="Disordered" evidence="1">
    <location>
        <begin position="119"/>
        <end position="143"/>
    </location>
</feature>
<feature type="region of interest" description="Disordered" evidence="1">
    <location>
        <begin position="63"/>
        <end position="92"/>
    </location>
</feature>
<name>A0ABX6EVJ4_KLUMA</name>
<evidence type="ECO:0000313" key="3">
    <source>
        <dbReference type="Proteomes" id="UP000422736"/>
    </source>
</evidence>
<proteinExistence type="predicted"/>
<evidence type="ECO:0000313" key="2">
    <source>
        <dbReference type="EMBL" id="QGN15831.1"/>
    </source>
</evidence>
<gene>
    <name evidence="2" type="ORF">FIM1_2527</name>
</gene>
<keyword evidence="3" id="KW-1185">Reference proteome</keyword>
<reference evidence="2 3" key="1">
    <citation type="submission" date="2016-03" db="EMBL/GenBank/DDBJ databases">
        <title>How can Kluyveromyces marxianus grow so fast - potential evolutionary course in Saccharomyces Complex revealed by comparative genomics.</title>
        <authorList>
            <person name="Mo W."/>
            <person name="Lu W."/>
            <person name="Yang X."/>
            <person name="Qi J."/>
            <person name="Lv H."/>
        </authorList>
    </citation>
    <scope>NUCLEOTIDE SEQUENCE [LARGE SCALE GENOMIC DNA]</scope>
    <source>
        <strain evidence="2 3">FIM1</strain>
    </source>
</reference>
<organism evidence="2 3">
    <name type="scientific">Kluyveromyces marxianus</name>
    <name type="common">Yeast</name>
    <name type="synonym">Candida kefyr</name>
    <dbReference type="NCBI Taxonomy" id="4911"/>
    <lineage>
        <taxon>Eukaryota</taxon>
        <taxon>Fungi</taxon>
        <taxon>Dikarya</taxon>
        <taxon>Ascomycota</taxon>
        <taxon>Saccharomycotina</taxon>
        <taxon>Saccharomycetes</taxon>
        <taxon>Saccharomycetales</taxon>
        <taxon>Saccharomycetaceae</taxon>
        <taxon>Kluyveromyces</taxon>
    </lineage>
</organism>
<dbReference type="Proteomes" id="UP000422736">
    <property type="component" value="Chromosome 4"/>
</dbReference>